<accession>F2UA57</accession>
<feature type="compositionally biased region" description="Low complexity" evidence="1">
    <location>
        <begin position="72"/>
        <end position="88"/>
    </location>
</feature>
<dbReference type="EMBL" id="GL832966">
    <property type="protein sequence ID" value="EGD73632.1"/>
    <property type="molecule type" value="Genomic_DNA"/>
</dbReference>
<keyword evidence="3" id="KW-1185">Reference proteome</keyword>
<protein>
    <submittedName>
        <fullName evidence="2">Uncharacterized protein</fullName>
    </submittedName>
</protein>
<dbReference type="GeneID" id="16074491"/>
<feature type="compositionally biased region" description="Basic residues" evidence="1">
    <location>
        <begin position="89"/>
        <end position="116"/>
    </location>
</feature>
<feature type="region of interest" description="Disordered" evidence="1">
    <location>
        <begin position="1"/>
        <end position="27"/>
    </location>
</feature>
<name>F2UA57_SALR5</name>
<dbReference type="KEGG" id="sre:PTSG_12298"/>
<evidence type="ECO:0000313" key="3">
    <source>
        <dbReference type="Proteomes" id="UP000007799"/>
    </source>
</evidence>
<dbReference type="Proteomes" id="UP000007799">
    <property type="component" value="Unassembled WGS sequence"/>
</dbReference>
<reference evidence="2" key="1">
    <citation type="submission" date="2009-08" db="EMBL/GenBank/DDBJ databases">
        <title>Annotation of Salpingoeca rosetta.</title>
        <authorList>
            <consortium name="The Broad Institute Genome Sequencing Platform"/>
            <person name="Russ C."/>
            <person name="Cuomo C."/>
            <person name="Burger G."/>
            <person name="Gray M.W."/>
            <person name="Holland P.W.H."/>
            <person name="King N."/>
            <person name="Lang F.B.F."/>
            <person name="Roger A.J."/>
            <person name="Ruiz-Trillo I."/>
            <person name="Young S.K."/>
            <person name="Zeng Q."/>
            <person name="Gargeya S."/>
            <person name="Alvarado L."/>
            <person name="Berlin A."/>
            <person name="Chapman S.B."/>
            <person name="Chen Z."/>
            <person name="Freedman E."/>
            <person name="Gellesch M."/>
            <person name="Goldberg J."/>
            <person name="Griggs A."/>
            <person name="Gujja S."/>
            <person name="Heilman E."/>
            <person name="Heiman D."/>
            <person name="Howarth C."/>
            <person name="Mehta T."/>
            <person name="Neiman D."/>
            <person name="Pearson M."/>
            <person name="Roberts A."/>
            <person name="Saif S."/>
            <person name="Shea T."/>
            <person name="Shenoy N."/>
            <person name="Sisk P."/>
            <person name="Stolte C."/>
            <person name="Sykes S."/>
            <person name="White J."/>
            <person name="Yandava C."/>
            <person name="Haas B."/>
            <person name="Nusbaum C."/>
            <person name="Birren B."/>
        </authorList>
    </citation>
    <scope>NUCLEOTIDE SEQUENCE [LARGE SCALE GENOMIC DNA]</scope>
    <source>
        <strain evidence="2">ATCC 50818</strain>
    </source>
</reference>
<organism evidence="3">
    <name type="scientific">Salpingoeca rosetta (strain ATCC 50818 / BSB-021)</name>
    <dbReference type="NCBI Taxonomy" id="946362"/>
    <lineage>
        <taxon>Eukaryota</taxon>
        <taxon>Choanoflagellata</taxon>
        <taxon>Craspedida</taxon>
        <taxon>Salpingoecidae</taxon>
        <taxon>Salpingoeca</taxon>
    </lineage>
</organism>
<sequence length="116" mass="12068">MPGNKNTCRMCGKPMDKQGRPIEMPADKAATTTTLWTGTGVTDLSNIACTGAASSTDAPGIVMIECRPGNDTTTGQANTSSSAATNAKHSNHTTTKAKGKKKTRKAGKASSGRRRR</sequence>
<evidence type="ECO:0000256" key="1">
    <source>
        <dbReference type="SAM" id="MobiDB-lite"/>
    </source>
</evidence>
<dbReference type="InParanoid" id="F2UA57"/>
<gene>
    <name evidence="2" type="ORF">PTSG_12298</name>
</gene>
<feature type="region of interest" description="Disordered" evidence="1">
    <location>
        <begin position="67"/>
        <end position="116"/>
    </location>
</feature>
<dbReference type="AlphaFoldDB" id="F2UA57"/>
<dbReference type="RefSeq" id="XP_004993913.1">
    <property type="nucleotide sequence ID" value="XM_004993856.1"/>
</dbReference>
<evidence type="ECO:0000313" key="2">
    <source>
        <dbReference type="EMBL" id="EGD73632.1"/>
    </source>
</evidence>
<proteinExistence type="predicted"/>